<proteinExistence type="predicted"/>
<keyword evidence="2" id="KW-1185">Reference proteome</keyword>
<sequence length="128" mass="14564">MVRSREKSLCATKREVVQNNGLHRGLTKEGCKARFIVMRSKLDGTRPFGSSVVSGSIGTPKLSEFAREQSHDGCPIGKFSCEFPEKKSDFIFPHVATKVVILQEFHAAIFWHICIKYFNFRCCQMNTF</sequence>
<dbReference type="Proteomes" id="UP000290289">
    <property type="component" value="Chromosome 17"/>
</dbReference>
<gene>
    <name evidence="1" type="ORF">DVH24_027452</name>
</gene>
<dbReference type="AlphaFoldDB" id="A0A498HBV6"/>
<dbReference type="EMBL" id="RDQH01000343">
    <property type="protein sequence ID" value="RXH67332.1"/>
    <property type="molecule type" value="Genomic_DNA"/>
</dbReference>
<protein>
    <submittedName>
        <fullName evidence="1">Uncharacterized protein</fullName>
    </submittedName>
</protein>
<evidence type="ECO:0000313" key="1">
    <source>
        <dbReference type="EMBL" id="RXH67332.1"/>
    </source>
</evidence>
<name>A0A498HBV6_MALDO</name>
<organism evidence="1 2">
    <name type="scientific">Malus domestica</name>
    <name type="common">Apple</name>
    <name type="synonym">Pyrus malus</name>
    <dbReference type="NCBI Taxonomy" id="3750"/>
    <lineage>
        <taxon>Eukaryota</taxon>
        <taxon>Viridiplantae</taxon>
        <taxon>Streptophyta</taxon>
        <taxon>Embryophyta</taxon>
        <taxon>Tracheophyta</taxon>
        <taxon>Spermatophyta</taxon>
        <taxon>Magnoliopsida</taxon>
        <taxon>eudicotyledons</taxon>
        <taxon>Gunneridae</taxon>
        <taxon>Pentapetalae</taxon>
        <taxon>rosids</taxon>
        <taxon>fabids</taxon>
        <taxon>Rosales</taxon>
        <taxon>Rosaceae</taxon>
        <taxon>Amygdaloideae</taxon>
        <taxon>Maleae</taxon>
        <taxon>Malus</taxon>
    </lineage>
</organism>
<reference evidence="1 2" key="1">
    <citation type="submission" date="2018-10" db="EMBL/GenBank/DDBJ databases">
        <title>A high-quality apple genome assembly.</title>
        <authorList>
            <person name="Hu J."/>
        </authorList>
    </citation>
    <scope>NUCLEOTIDE SEQUENCE [LARGE SCALE GENOMIC DNA]</scope>
    <source>
        <strain evidence="2">cv. HFTH1</strain>
        <tissue evidence="1">Young leaf</tissue>
    </source>
</reference>
<comment type="caution">
    <text evidence="1">The sequence shown here is derived from an EMBL/GenBank/DDBJ whole genome shotgun (WGS) entry which is preliminary data.</text>
</comment>
<evidence type="ECO:0000313" key="2">
    <source>
        <dbReference type="Proteomes" id="UP000290289"/>
    </source>
</evidence>
<accession>A0A498HBV6</accession>